<evidence type="ECO:0000256" key="1">
    <source>
        <dbReference type="ARBA" id="ARBA00023125"/>
    </source>
</evidence>
<proteinExistence type="predicted"/>
<name>A0AB38A3S4_9LACT</name>
<dbReference type="InterPro" id="IPR050807">
    <property type="entry name" value="TransReg_Diox_bact_type"/>
</dbReference>
<dbReference type="Proteomes" id="UP000199042">
    <property type="component" value="Unassembled WGS sequence"/>
</dbReference>
<dbReference type="EMBL" id="FNQH01000011">
    <property type="protein sequence ID" value="SEA93828.1"/>
    <property type="molecule type" value="Genomic_DNA"/>
</dbReference>
<keyword evidence="1 3" id="KW-0238">DNA-binding</keyword>
<dbReference type="InterPro" id="IPR001387">
    <property type="entry name" value="Cro/C1-type_HTH"/>
</dbReference>
<feature type="domain" description="HTH cro/C1-type" evidence="2">
    <location>
        <begin position="5"/>
        <end position="60"/>
    </location>
</feature>
<dbReference type="GO" id="GO:0003700">
    <property type="term" value="F:DNA-binding transcription factor activity"/>
    <property type="evidence" value="ECO:0007669"/>
    <property type="project" value="TreeGrafter"/>
</dbReference>
<sequence>MLFKIKEAREKAGMSQDELSKKSGVSRTIISGLETGTINVTTTRTLKKIAEALGIKVSDIFLN</sequence>
<dbReference type="InterPro" id="IPR010982">
    <property type="entry name" value="Lambda_DNA-bd_dom_sf"/>
</dbReference>
<dbReference type="GO" id="GO:0003677">
    <property type="term" value="F:DNA binding"/>
    <property type="evidence" value="ECO:0007669"/>
    <property type="project" value="UniProtKB-KW"/>
</dbReference>
<comment type="caution">
    <text evidence="3">The sequence shown here is derived from an EMBL/GenBank/DDBJ whole genome shotgun (WGS) entry which is preliminary data.</text>
</comment>
<dbReference type="AlphaFoldDB" id="A0AB38A3S4"/>
<evidence type="ECO:0000259" key="2">
    <source>
        <dbReference type="PROSITE" id="PS50943"/>
    </source>
</evidence>
<dbReference type="PROSITE" id="PS50943">
    <property type="entry name" value="HTH_CROC1"/>
    <property type="match status" value="1"/>
</dbReference>
<protein>
    <submittedName>
        <fullName evidence="3">DNA-binding transcriptional regulator, XRE-family HTH domain</fullName>
    </submittedName>
</protein>
<dbReference type="RefSeq" id="WP_245826762.1">
    <property type="nucleotide sequence ID" value="NZ_FJNA01000005.1"/>
</dbReference>
<dbReference type="PANTHER" id="PTHR46797">
    <property type="entry name" value="HTH-TYPE TRANSCRIPTIONAL REGULATOR"/>
    <property type="match status" value="1"/>
</dbReference>
<dbReference type="PANTHER" id="PTHR46797:SF1">
    <property type="entry name" value="METHYLPHOSPHONATE SYNTHASE"/>
    <property type="match status" value="1"/>
</dbReference>
<keyword evidence="4" id="KW-1185">Reference proteome</keyword>
<dbReference type="SUPFAM" id="SSF47413">
    <property type="entry name" value="lambda repressor-like DNA-binding domains"/>
    <property type="match status" value="1"/>
</dbReference>
<accession>A0AB38A3S4</accession>
<evidence type="ECO:0000313" key="4">
    <source>
        <dbReference type="Proteomes" id="UP000199042"/>
    </source>
</evidence>
<dbReference type="SMART" id="SM00530">
    <property type="entry name" value="HTH_XRE"/>
    <property type="match status" value="1"/>
</dbReference>
<organism evidence="3 4">
    <name type="scientific">Trichococcus collinsii</name>
    <dbReference type="NCBI Taxonomy" id="157076"/>
    <lineage>
        <taxon>Bacteria</taxon>
        <taxon>Bacillati</taxon>
        <taxon>Bacillota</taxon>
        <taxon>Bacilli</taxon>
        <taxon>Lactobacillales</taxon>
        <taxon>Carnobacteriaceae</taxon>
        <taxon>Trichococcus</taxon>
    </lineage>
</organism>
<dbReference type="CDD" id="cd00093">
    <property type="entry name" value="HTH_XRE"/>
    <property type="match status" value="1"/>
</dbReference>
<gene>
    <name evidence="3" type="ORF">SAMN04488525_11152</name>
</gene>
<dbReference type="Gene3D" id="1.10.260.40">
    <property type="entry name" value="lambda repressor-like DNA-binding domains"/>
    <property type="match status" value="1"/>
</dbReference>
<evidence type="ECO:0000313" key="3">
    <source>
        <dbReference type="EMBL" id="SEA93828.1"/>
    </source>
</evidence>
<reference evidence="3 4" key="1">
    <citation type="submission" date="2016-10" db="EMBL/GenBank/DDBJ databases">
        <authorList>
            <person name="Varghese N."/>
            <person name="Submissions S."/>
        </authorList>
    </citation>
    <scope>NUCLEOTIDE SEQUENCE [LARGE SCALE GENOMIC DNA]</scope>
    <source>
        <strain evidence="3 4">DSM 14526</strain>
    </source>
</reference>
<dbReference type="GO" id="GO:0005829">
    <property type="term" value="C:cytosol"/>
    <property type="evidence" value="ECO:0007669"/>
    <property type="project" value="TreeGrafter"/>
</dbReference>
<dbReference type="Pfam" id="PF01381">
    <property type="entry name" value="HTH_3"/>
    <property type="match status" value="1"/>
</dbReference>